<organism evidence="3">
    <name type="scientific">mine drainage metagenome</name>
    <dbReference type="NCBI Taxonomy" id="410659"/>
    <lineage>
        <taxon>unclassified sequences</taxon>
        <taxon>metagenomes</taxon>
        <taxon>ecological metagenomes</taxon>
    </lineage>
</organism>
<keyword evidence="1" id="KW-0413">Isomerase</keyword>
<protein>
    <submittedName>
        <fullName evidence="3">Chorismate mutase</fullName>
        <ecNumber evidence="3">4.2.1.51</ecNumber>
    </submittedName>
</protein>
<dbReference type="SMART" id="SM00830">
    <property type="entry name" value="CM_2"/>
    <property type="match status" value="1"/>
</dbReference>
<accession>T1BZY4</accession>
<dbReference type="GO" id="GO:0046417">
    <property type="term" value="P:chorismate metabolic process"/>
    <property type="evidence" value="ECO:0007669"/>
    <property type="project" value="InterPro"/>
</dbReference>
<evidence type="ECO:0000259" key="2">
    <source>
        <dbReference type="PROSITE" id="PS51168"/>
    </source>
</evidence>
<dbReference type="GO" id="GO:0004106">
    <property type="term" value="F:chorismate mutase activity"/>
    <property type="evidence" value="ECO:0007669"/>
    <property type="project" value="InterPro"/>
</dbReference>
<feature type="domain" description="Chorismate mutase" evidence="2">
    <location>
        <begin position="27"/>
        <end position="118"/>
    </location>
</feature>
<dbReference type="PANTHER" id="PTHR38041">
    <property type="entry name" value="CHORISMATE MUTASE"/>
    <property type="match status" value="1"/>
</dbReference>
<dbReference type="EMBL" id="AUZY01001709">
    <property type="protein sequence ID" value="EQD74123.1"/>
    <property type="molecule type" value="Genomic_DNA"/>
</dbReference>
<dbReference type="InterPro" id="IPR036979">
    <property type="entry name" value="CM_dom_sf"/>
</dbReference>
<dbReference type="InterPro" id="IPR036263">
    <property type="entry name" value="Chorismate_II_sf"/>
</dbReference>
<reference evidence="3" key="2">
    <citation type="journal article" date="2014" name="ISME J.">
        <title>Microbial stratification in low pH oxic and suboxic macroscopic growths along an acid mine drainage.</title>
        <authorList>
            <person name="Mendez-Garcia C."/>
            <person name="Mesa V."/>
            <person name="Sprenger R.R."/>
            <person name="Richter M."/>
            <person name="Diez M.S."/>
            <person name="Solano J."/>
            <person name="Bargiela R."/>
            <person name="Golyshina O.V."/>
            <person name="Manteca A."/>
            <person name="Ramos J.L."/>
            <person name="Gallego J.R."/>
            <person name="Llorente I."/>
            <person name="Martins Dos Santos V.A."/>
            <person name="Jensen O.N."/>
            <person name="Pelaez A.I."/>
            <person name="Sanchez J."/>
            <person name="Ferrer M."/>
        </authorList>
    </citation>
    <scope>NUCLEOTIDE SEQUENCE</scope>
</reference>
<evidence type="ECO:0000313" key="3">
    <source>
        <dbReference type="EMBL" id="EQD74123.1"/>
    </source>
</evidence>
<sequence length="155" mass="17273">MSAYPRTGAAEVASTVAGSYSIVTPNERDLDSLDRIRQQIERVDRSIVMMLAARIATAQRALRLRAGHDRNLTDRKQERRVLARSRMWAQDLGVPPALVEDLFRSLIEEGKARFQSATVVPEPPVVTVLLVDPVLASHDLERPPEVQLVAVPESR</sequence>
<dbReference type="PROSITE" id="PS51168">
    <property type="entry name" value="CHORISMATE_MUT_2"/>
    <property type="match status" value="1"/>
</dbReference>
<reference evidence="3" key="1">
    <citation type="submission" date="2013-08" db="EMBL/GenBank/DDBJ databases">
        <authorList>
            <person name="Mendez C."/>
            <person name="Richter M."/>
            <person name="Ferrer M."/>
            <person name="Sanchez J."/>
        </authorList>
    </citation>
    <scope>NUCLEOTIDE SEQUENCE</scope>
</reference>
<dbReference type="GO" id="GO:0009697">
    <property type="term" value="P:salicylic acid biosynthetic process"/>
    <property type="evidence" value="ECO:0007669"/>
    <property type="project" value="TreeGrafter"/>
</dbReference>
<dbReference type="InterPro" id="IPR002701">
    <property type="entry name" value="CM_II_prokaryot"/>
</dbReference>
<dbReference type="GO" id="GO:0004664">
    <property type="term" value="F:prephenate dehydratase activity"/>
    <property type="evidence" value="ECO:0007669"/>
    <property type="project" value="UniProtKB-EC"/>
</dbReference>
<keyword evidence="3" id="KW-0456">Lyase</keyword>
<dbReference type="EC" id="4.2.1.51" evidence="3"/>
<dbReference type="SUPFAM" id="SSF48600">
    <property type="entry name" value="Chorismate mutase II"/>
    <property type="match status" value="1"/>
</dbReference>
<dbReference type="Gene3D" id="1.20.59.10">
    <property type="entry name" value="Chorismate mutase"/>
    <property type="match status" value="1"/>
</dbReference>
<dbReference type="AlphaFoldDB" id="T1BZY4"/>
<proteinExistence type="predicted"/>
<comment type="caution">
    <text evidence="3">The sequence shown here is derived from an EMBL/GenBank/DDBJ whole genome shotgun (WGS) entry which is preliminary data.</text>
</comment>
<evidence type="ECO:0000256" key="1">
    <source>
        <dbReference type="ARBA" id="ARBA00023235"/>
    </source>
</evidence>
<dbReference type="InterPro" id="IPR051331">
    <property type="entry name" value="Chorismate_mutase-related"/>
</dbReference>
<name>T1BZY4_9ZZZZ</name>
<gene>
    <name evidence="3" type="ORF">B1B_02848</name>
</gene>
<dbReference type="Pfam" id="PF01817">
    <property type="entry name" value="CM_2"/>
    <property type="match status" value="1"/>
</dbReference>
<dbReference type="PANTHER" id="PTHR38041:SF1">
    <property type="entry name" value="CHORISMATE MUTASE"/>
    <property type="match status" value="1"/>
</dbReference>